<organism evidence="1 2">
    <name type="scientific">Austropuccinia psidii MF-1</name>
    <dbReference type="NCBI Taxonomy" id="1389203"/>
    <lineage>
        <taxon>Eukaryota</taxon>
        <taxon>Fungi</taxon>
        <taxon>Dikarya</taxon>
        <taxon>Basidiomycota</taxon>
        <taxon>Pucciniomycotina</taxon>
        <taxon>Pucciniomycetes</taxon>
        <taxon>Pucciniales</taxon>
        <taxon>Sphaerophragmiaceae</taxon>
        <taxon>Austropuccinia</taxon>
    </lineage>
</organism>
<dbReference type="Proteomes" id="UP000765509">
    <property type="component" value="Unassembled WGS sequence"/>
</dbReference>
<accession>A0A9Q3EBN2</accession>
<dbReference type="EMBL" id="AVOT02026279">
    <property type="protein sequence ID" value="MBW0517938.1"/>
    <property type="molecule type" value="Genomic_DNA"/>
</dbReference>
<reference evidence="1" key="1">
    <citation type="submission" date="2021-03" db="EMBL/GenBank/DDBJ databases">
        <title>Draft genome sequence of rust myrtle Austropuccinia psidii MF-1, a brazilian biotype.</title>
        <authorList>
            <person name="Quecine M.C."/>
            <person name="Pachon D.M.R."/>
            <person name="Bonatelli M.L."/>
            <person name="Correr F.H."/>
            <person name="Franceschini L.M."/>
            <person name="Leite T.F."/>
            <person name="Margarido G.R.A."/>
            <person name="Almeida C.A."/>
            <person name="Ferrarezi J.A."/>
            <person name="Labate C.A."/>
        </authorList>
    </citation>
    <scope>NUCLEOTIDE SEQUENCE</scope>
    <source>
        <strain evidence="1">MF-1</strain>
    </source>
</reference>
<proteinExistence type="predicted"/>
<keyword evidence="2" id="KW-1185">Reference proteome</keyword>
<dbReference type="OrthoDB" id="2289822at2759"/>
<evidence type="ECO:0000313" key="2">
    <source>
        <dbReference type="Proteomes" id="UP000765509"/>
    </source>
</evidence>
<protein>
    <submittedName>
        <fullName evidence="1">Uncharacterized protein</fullName>
    </submittedName>
</protein>
<dbReference type="AlphaFoldDB" id="A0A9Q3EBN2"/>
<dbReference type="PANTHER" id="PTHR46579:SF1">
    <property type="entry name" value="F5_8 TYPE C DOMAIN-CONTAINING PROTEIN"/>
    <property type="match status" value="1"/>
</dbReference>
<gene>
    <name evidence="1" type="ORF">O181_057653</name>
</gene>
<dbReference type="PANTHER" id="PTHR46579">
    <property type="entry name" value="F5/8 TYPE C DOMAIN-CONTAINING PROTEIN-RELATED"/>
    <property type="match status" value="1"/>
</dbReference>
<evidence type="ECO:0000313" key="1">
    <source>
        <dbReference type="EMBL" id="MBW0517938.1"/>
    </source>
</evidence>
<name>A0A9Q3EBN2_9BASI</name>
<sequence length="917" mass="105457">MKNEICTCSSCIKNIIINDDGHSTRGRFVDRSTRSRHWAKEAMENEETAISKKNPHLSLAAKPAQSELVDMEEDYEAESNPNECNDSNVISCILSFIMWLYLMCGLSKTNCRKARDMIEVLINLVLVNAGSKKKFMSDIPYDVQTIIKCLKLDFPVEHYVCCPKCYSLYDVEVAPEECGYQATVNSHLCRTELFRAHRFNPLQRVNFTTNQPLKIRMPRQQGQIQLLGEPRLRNPHTSFVSQSILSWIRWFILEPGVEESIDEWAAQVSSDSTGGLHDVTQGDVWHDLFSNNKNQLQLGFSLFIDWFNPRGNKILGKQISMGIIALNCLNLPPRLRNQPKFTCLAGVIPAPKQPDMVTISNILLPLVNELLELNRGIKIPTPKYGGGRKIVVKLVNLIGDIVANHKVAGFKSHAARKFCSWCEIEDHDRDQLILGKLRHRRGVLDASRKWKETEIVTLRDKLAKKTGVRWSELNRLPYWDPVKSVTLGVMHNWYEGVLQHHFRFRWGFDLKDVQRNTDDSEVSESESDENLEEMEIDEEYMDTKGYLTNEVKQKLKERIQEVVVPKGVTRIPKGVGDASNGKLKASKWRALFGVYLPLAVVDVFWEGEENSNLLLINTGALIECTLILGLTSLTQEDVIRFEQKYQMYQKTAFEVFPKVQVNPNHHYAMHIPEQLRNWGPLMGVSEFPGERLIGMLQKIKTNALNGCVEETIMKKFGHLQRVQKSQETLVRKDKQKNKKSNKDFKETDEQTYNYLLRYLKKKNPNLKDYRKALNAKPEEVLRNYVKEIKSLSWKMDINLSSSSPNNMIQFKRKGVIKAGRIAHILDLEREEIHMGPLILVEECTKVDRNDSTFDMLDIFIKSWQVEHLTISHRLRFISINDVVALCAYVSLPAWTLGFQNTSLLVKPVNKLLELEQS</sequence>
<comment type="caution">
    <text evidence="1">The sequence shown here is derived from an EMBL/GenBank/DDBJ whole genome shotgun (WGS) entry which is preliminary data.</text>
</comment>